<gene>
    <name evidence="1" type="ORF">FOZ60_016741</name>
</gene>
<evidence type="ECO:0000313" key="2">
    <source>
        <dbReference type="Proteomes" id="UP000541610"/>
    </source>
</evidence>
<evidence type="ECO:0000313" key="1">
    <source>
        <dbReference type="EMBL" id="KAF4690906.1"/>
    </source>
</evidence>
<dbReference type="Proteomes" id="UP000541610">
    <property type="component" value="Unassembled WGS sequence"/>
</dbReference>
<sequence length="81" mass="9704">MLYRTDEDDETSTVQFSWSTKLRRRSPKLRRSDRRTSSMIQFRCQSSVEPASTDEMITATRLLFFCRTWLQRSVMFIDVDV</sequence>
<accession>A0A7J6P566</accession>
<dbReference type="AlphaFoldDB" id="A0A7J6P566"/>
<dbReference type="EMBL" id="JABANP010000090">
    <property type="protein sequence ID" value="KAF4690906.1"/>
    <property type="molecule type" value="Genomic_DNA"/>
</dbReference>
<reference evidence="1 2" key="1">
    <citation type="submission" date="2020-04" db="EMBL/GenBank/DDBJ databases">
        <title>Perkinsus olseni comparative genomics.</title>
        <authorList>
            <person name="Bogema D.R."/>
        </authorList>
    </citation>
    <scope>NUCLEOTIDE SEQUENCE [LARGE SCALE GENOMIC DNA]</scope>
    <source>
        <strain evidence="1">00978-12</strain>
    </source>
</reference>
<proteinExistence type="predicted"/>
<name>A0A7J6P566_PEROL</name>
<protein>
    <submittedName>
        <fullName evidence="1">Uncharacterized protein</fullName>
    </submittedName>
</protein>
<organism evidence="1 2">
    <name type="scientific">Perkinsus olseni</name>
    <name type="common">Perkinsus atlanticus</name>
    <dbReference type="NCBI Taxonomy" id="32597"/>
    <lineage>
        <taxon>Eukaryota</taxon>
        <taxon>Sar</taxon>
        <taxon>Alveolata</taxon>
        <taxon>Perkinsozoa</taxon>
        <taxon>Perkinsea</taxon>
        <taxon>Perkinsida</taxon>
        <taxon>Perkinsidae</taxon>
        <taxon>Perkinsus</taxon>
    </lineage>
</organism>
<comment type="caution">
    <text evidence="1">The sequence shown here is derived from an EMBL/GenBank/DDBJ whole genome shotgun (WGS) entry which is preliminary data.</text>
</comment>